<evidence type="ECO:0000256" key="6">
    <source>
        <dbReference type="ARBA" id="ARBA00022553"/>
    </source>
</evidence>
<evidence type="ECO:0000256" key="5">
    <source>
        <dbReference type="ARBA" id="ARBA00022527"/>
    </source>
</evidence>
<dbReference type="InterPro" id="IPR017441">
    <property type="entry name" value="Protein_kinase_ATP_BS"/>
</dbReference>
<sequence>MPSLSHIVLYNNSITGTIPSSLGNLSRLVELSLKGNYFEGSIPSSIGNNPYLIFLQLSVNNLSGLLPPSHVGNLEMLGYLDFRDNLMTGVIPESIGKLTRLSYLILNSNYFAGHIPSSIGNLTESIVIGAYANNLEGPIPSSIGNLSKLLVLDISINKLTGFIPKGIMELPSISSFLDLSYNLLEGPLPAEVGNLVNVEELRLSGNKLSGAIPDTIGNCRVLEILCMDGNSFHGSIPPTFKNMAGLTLLNLTDNKLNGSIPGDLGSHTNLQELYLAHNNFSGTIPELLGNSTSLLHLDLSFNNLQESLRIAIPTISILLLLFLVWTGFLYRKFKTPPRKEISPQFTEIELPIVPYNYILKGTDGFSEANVLGKGRYGTVYKGTLENRAIVVAVKVFNLQLSGSYKSFQAECDALRRVRHRCLVKIITCCSSINHLGQDFRALVFEFMANGSLDRWIHSNFEGQNGQGALSLSQRLDIAVDIVDALDYLHNGCQPPVIHCDLKPSNILLNQDMRAHIWDFGIARILDESTSKTPMNSNSSIGIRGTIGYVAPEYGEGLAVSTYGDMYSLGITLIEIFTGRSPTDDMFRDGMSLHSFAEASLPDKVMDIANSNIWLHEGLHSENDTTHTTRIKECLSSVIKLGVLCSRHLPIERLSVSDAAAEMHSIRDLYIATEHFGSYADSTKI</sequence>
<dbReference type="FunFam" id="3.80.10.10:FF:000095">
    <property type="entry name" value="LRR receptor-like serine/threonine-protein kinase GSO1"/>
    <property type="match status" value="1"/>
</dbReference>
<dbReference type="OrthoDB" id="1103805at2759"/>
<dbReference type="SUPFAM" id="SSF52047">
    <property type="entry name" value="RNI-like"/>
    <property type="match status" value="1"/>
</dbReference>
<dbReference type="FunFam" id="1.10.510.10:FF:000358">
    <property type="entry name" value="Putative leucine-rich repeat receptor-like serine/threonine-protein kinase"/>
    <property type="match status" value="1"/>
</dbReference>
<evidence type="ECO:0000256" key="22">
    <source>
        <dbReference type="ARBA" id="ARBA00056628"/>
    </source>
</evidence>
<dbReference type="PROSITE" id="PS00108">
    <property type="entry name" value="PROTEIN_KINASE_ST"/>
    <property type="match status" value="1"/>
</dbReference>
<dbReference type="EC" id="2.7.11.1" evidence="3"/>
<keyword evidence="6" id="KW-0597">Phosphoprotein</keyword>
<evidence type="ECO:0000256" key="15">
    <source>
        <dbReference type="ARBA" id="ARBA00022989"/>
    </source>
</evidence>
<dbReference type="PANTHER" id="PTHR48053:SF81">
    <property type="entry name" value="PROTEIN KINASE DOMAIN-CONTAINING PROTEIN"/>
    <property type="match status" value="1"/>
</dbReference>
<dbReference type="PANTHER" id="PTHR48053">
    <property type="entry name" value="LEUCINE RICH REPEAT FAMILY PROTEIN, EXPRESSED"/>
    <property type="match status" value="1"/>
</dbReference>
<evidence type="ECO:0000256" key="3">
    <source>
        <dbReference type="ARBA" id="ARBA00012513"/>
    </source>
</evidence>
<dbReference type="GO" id="GO:0005886">
    <property type="term" value="C:plasma membrane"/>
    <property type="evidence" value="ECO:0007669"/>
    <property type="project" value="UniProtKB-SubCell"/>
</dbReference>
<dbReference type="Gene3D" id="3.30.200.20">
    <property type="entry name" value="Phosphorylase Kinase, domain 1"/>
    <property type="match status" value="1"/>
</dbReference>
<evidence type="ECO:0000256" key="4">
    <source>
        <dbReference type="ARBA" id="ARBA00022475"/>
    </source>
</evidence>
<keyword evidence="10" id="KW-0732">Signal</keyword>
<dbReference type="Gene3D" id="3.80.10.10">
    <property type="entry name" value="Ribonuclease Inhibitor"/>
    <property type="match status" value="2"/>
</dbReference>
<dbReference type="Proteomes" id="UP000636709">
    <property type="component" value="Unassembled WGS sequence"/>
</dbReference>
<keyword evidence="9 25" id="KW-0812">Transmembrane</keyword>
<dbReference type="InterPro" id="IPR003591">
    <property type="entry name" value="Leu-rich_rpt_typical-subtyp"/>
</dbReference>
<keyword evidence="17" id="KW-0675">Receptor</keyword>
<gene>
    <name evidence="27" type="ORF">HU200_015844</name>
</gene>
<keyword evidence="18" id="KW-0325">Glycoprotein</keyword>
<dbReference type="GO" id="GO:0005524">
    <property type="term" value="F:ATP binding"/>
    <property type="evidence" value="ECO:0007669"/>
    <property type="project" value="UniProtKB-UniRule"/>
</dbReference>
<dbReference type="PROSITE" id="PS50011">
    <property type="entry name" value="PROTEIN_KINASE_DOM"/>
    <property type="match status" value="1"/>
</dbReference>
<evidence type="ECO:0000256" key="7">
    <source>
        <dbReference type="ARBA" id="ARBA00022614"/>
    </source>
</evidence>
<keyword evidence="5" id="KW-0723">Serine/threonine-protein kinase</keyword>
<comment type="catalytic activity">
    <reaction evidence="20">
        <text>L-seryl-[protein] + ATP = O-phospho-L-seryl-[protein] + ADP + H(+)</text>
        <dbReference type="Rhea" id="RHEA:17989"/>
        <dbReference type="Rhea" id="RHEA-COMP:9863"/>
        <dbReference type="Rhea" id="RHEA-COMP:11604"/>
        <dbReference type="ChEBI" id="CHEBI:15378"/>
        <dbReference type="ChEBI" id="CHEBI:29999"/>
        <dbReference type="ChEBI" id="CHEBI:30616"/>
        <dbReference type="ChEBI" id="CHEBI:83421"/>
        <dbReference type="ChEBI" id="CHEBI:456216"/>
        <dbReference type="EC" id="2.7.11.1"/>
    </reaction>
</comment>
<comment type="caution">
    <text evidence="27">The sequence shown here is derived from an EMBL/GenBank/DDBJ whole genome shotgun (WGS) entry which is preliminary data.</text>
</comment>
<comment type="catalytic activity">
    <reaction evidence="19">
        <text>L-threonyl-[protein] + ATP = O-phospho-L-threonyl-[protein] + ADP + H(+)</text>
        <dbReference type="Rhea" id="RHEA:46608"/>
        <dbReference type="Rhea" id="RHEA-COMP:11060"/>
        <dbReference type="Rhea" id="RHEA-COMP:11605"/>
        <dbReference type="ChEBI" id="CHEBI:15378"/>
        <dbReference type="ChEBI" id="CHEBI:30013"/>
        <dbReference type="ChEBI" id="CHEBI:30616"/>
        <dbReference type="ChEBI" id="CHEBI:61977"/>
        <dbReference type="ChEBI" id="CHEBI:456216"/>
        <dbReference type="EC" id="2.7.11.1"/>
    </reaction>
</comment>
<evidence type="ECO:0000256" key="11">
    <source>
        <dbReference type="ARBA" id="ARBA00022737"/>
    </source>
</evidence>
<keyword evidence="28" id="KW-1185">Reference proteome</keyword>
<dbReference type="InterPro" id="IPR000719">
    <property type="entry name" value="Prot_kinase_dom"/>
</dbReference>
<evidence type="ECO:0000256" key="24">
    <source>
        <dbReference type="PROSITE-ProRule" id="PRU10141"/>
    </source>
</evidence>
<dbReference type="InterPro" id="IPR011009">
    <property type="entry name" value="Kinase-like_dom_sf"/>
</dbReference>
<dbReference type="SMART" id="SM00369">
    <property type="entry name" value="LRR_TYP"/>
    <property type="match status" value="6"/>
</dbReference>
<evidence type="ECO:0000256" key="8">
    <source>
        <dbReference type="ARBA" id="ARBA00022679"/>
    </source>
</evidence>
<dbReference type="InterPro" id="IPR051716">
    <property type="entry name" value="Plant_RL_S/T_kinase"/>
</dbReference>
<evidence type="ECO:0000256" key="9">
    <source>
        <dbReference type="ARBA" id="ARBA00022692"/>
    </source>
</evidence>
<evidence type="ECO:0000313" key="27">
    <source>
        <dbReference type="EMBL" id="KAF8731899.1"/>
    </source>
</evidence>
<evidence type="ECO:0000259" key="26">
    <source>
        <dbReference type="PROSITE" id="PS50011"/>
    </source>
</evidence>
<keyword evidence="14 24" id="KW-0067">ATP-binding</keyword>
<evidence type="ECO:0000256" key="25">
    <source>
        <dbReference type="SAM" id="Phobius"/>
    </source>
</evidence>
<feature type="transmembrane region" description="Helical" evidence="25">
    <location>
        <begin position="310"/>
        <end position="330"/>
    </location>
</feature>
<dbReference type="InterPro" id="IPR032675">
    <property type="entry name" value="LRR_dom_sf"/>
</dbReference>
<evidence type="ECO:0000256" key="16">
    <source>
        <dbReference type="ARBA" id="ARBA00023136"/>
    </source>
</evidence>
<dbReference type="AlphaFoldDB" id="A0A835F8S9"/>
<evidence type="ECO:0000256" key="2">
    <source>
        <dbReference type="ARBA" id="ARBA00004389"/>
    </source>
</evidence>
<evidence type="ECO:0000256" key="14">
    <source>
        <dbReference type="ARBA" id="ARBA00022840"/>
    </source>
</evidence>
<evidence type="ECO:0000256" key="12">
    <source>
        <dbReference type="ARBA" id="ARBA00022741"/>
    </source>
</evidence>
<dbReference type="InterPro" id="IPR001611">
    <property type="entry name" value="Leu-rich_rpt"/>
</dbReference>
<proteinExistence type="predicted"/>
<evidence type="ECO:0000313" key="28">
    <source>
        <dbReference type="Proteomes" id="UP000636709"/>
    </source>
</evidence>
<evidence type="ECO:0000256" key="19">
    <source>
        <dbReference type="ARBA" id="ARBA00047899"/>
    </source>
</evidence>
<keyword evidence="12 24" id="KW-0547">Nucleotide-binding</keyword>
<evidence type="ECO:0000256" key="10">
    <source>
        <dbReference type="ARBA" id="ARBA00022729"/>
    </source>
</evidence>
<keyword evidence="4" id="KW-1003">Cell membrane</keyword>
<reference evidence="27" key="1">
    <citation type="submission" date="2020-07" db="EMBL/GenBank/DDBJ databases">
        <title>Genome sequence and genetic diversity analysis of an under-domesticated orphan crop, white fonio (Digitaria exilis).</title>
        <authorList>
            <person name="Bennetzen J.L."/>
            <person name="Chen S."/>
            <person name="Ma X."/>
            <person name="Wang X."/>
            <person name="Yssel A.E.J."/>
            <person name="Chaluvadi S.R."/>
            <person name="Johnson M."/>
            <person name="Gangashetty P."/>
            <person name="Hamidou F."/>
            <person name="Sanogo M.D."/>
            <person name="Zwaenepoel A."/>
            <person name="Wallace J."/>
            <person name="Van De Peer Y."/>
            <person name="Van Deynze A."/>
        </authorList>
    </citation>
    <scope>NUCLEOTIDE SEQUENCE</scope>
    <source>
        <tissue evidence="27">Leaves</tissue>
    </source>
</reference>
<dbReference type="InterPro" id="IPR008271">
    <property type="entry name" value="Ser/Thr_kinase_AS"/>
</dbReference>
<dbReference type="Pfam" id="PF13855">
    <property type="entry name" value="LRR_8"/>
    <property type="match status" value="1"/>
</dbReference>
<dbReference type="FunFam" id="3.30.200.20:FF:000432">
    <property type="entry name" value="LRR receptor-like serine/threonine-protein kinase EFR"/>
    <property type="match status" value="1"/>
</dbReference>
<evidence type="ECO:0000256" key="21">
    <source>
        <dbReference type="ARBA" id="ARBA00054320"/>
    </source>
</evidence>
<dbReference type="SUPFAM" id="SSF56112">
    <property type="entry name" value="Protein kinase-like (PK-like)"/>
    <property type="match status" value="1"/>
</dbReference>
<dbReference type="Pfam" id="PF00069">
    <property type="entry name" value="Pkinase"/>
    <property type="match status" value="1"/>
</dbReference>
<keyword evidence="13" id="KW-0418">Kinase</keyword>
<keyword evidence="11" id="KW-0677">Repeat</keyword>
<comment type="function">
    <text evidence="22">The processed protein kinase Xa21 chain released by protein cleavage after X.oryzae pv. oryzae protein Ax21 detection translocates into the nucleus where it can bind and regulate WRKY62, a transcription factor. Confers resistance to the bacterial pathogen X.oryzae pv. oryzae (Xoo).</text>
</comment>
<organism evidence="27 28">
    <name type="scientific">Digitaria exilis</name>
    <dbReference type="NCBI Taxonomy" id="1010633"/>
    <lineage>
        <taxon>Eukaryota</taxon>
        <taxon>Viridiplantae</taxon>
        <taxon>Streptophyta</taxon>
        <taxon>Embryophyta</taxon>
        <taxon>Tracheophyta</taxon>
        <taxon>Spermatophyta</taxon>
        <taxon>Magnoliopsida</taxon>
        <taxon>Liliopsida</taxon>
        <taxon>Poales</taxon>
        <taxon>Poaceae</taxon>
        <taxon>PACMAD clade</taxon>
        <taxon>Panicoideae</taxon>
        <taxon>Panicodae</taxon>
        <taxon>Paniceae</taxon>
        <taxon>Anthephorinae</taxon>
        <taxon>Digitaria</taxon>
    </lineage>
</organism>
<protein>
    <recommendedName>
        <fullName evidence="23">Receptor kinase-like protein Xa21</fullName>
        <ecNumber evidence="3">2.7.11.1</ecNumber>
    </recommendedName>
</protein>
<dbReference type="PROSITE" id="PS00107">
    <property type="entry name" value="PROTEIN_KINASE_ATP"/>
    <property type="match status" value="1"/>
</dbReference>
<evidence type="ECO:0000256" key="18">
    <source>
        <dbReference type="ARBA" id="ARBA00023180"/>
    </source>
</evidence>
<evidence type="ECO:0000256" key="20">
    <source>
        <dbReference type="ARBA" id="ARBA00048679"/>
    </source>
</evidence>
<name>A0A835F8S9_9POAL</name>
<evidence type="ECO:0000256" key="17">
    <source>
        <dbReference type="ARBA" id="ARBA00023170"/>
    </source>
</evidence>
<keyword evidence="7" id="KW-0433">Leucine-rich repeat</keyword>
<dbReference type="EMBL" id="JACEFO010001605">
    <property type="protein sequence ID" value="KAF8731899.1"/>
    <property type="molecule type" value="Genomic_DNA"/>
</dbReference>
<evidence type="ECO:0000256" key="23">
    <source>
        <dbReference type="ARBA" id="ARBA00072040"/>
    </source>
</evidence>
<keyword evidence="8" id="KW-0808">Transferase</keyword>
<comment type="subcellular location">
    <subcellularLocation>
        <location evidence="1">Cell membrane</location>
        <topology evidence="1">Single-pass membrane protein</topology>
    </subcellularLocation>
    <subcellularLocation>
        <location evidence="2">Endoplasmic reticulum membrane</location>
        <topology evidence="2">Single-pass membrane protein</topology>
    </subcellularLocation>
</comment>
<dbReference type="SMART" id="SM00220">
    <property type="entry name" value="S_TKc"/>
    <property type="match status" value="1"/>
</dbReference>
<keyword evidence="15 25" id="KW-1133">Transmembrane helix</keyword>
<feature type="domain" description="Protein kinase" evidence="26">
    <location>
        <begin position="365"/>
        <end position="666"/>
    </location>
</feature>
<dbReference type="FunFam" id="3.80.10.10:FF:000041">
    <property type="entry name" value="LRR receptor-like serine/threonine-protein kinase ERECTA"/>
    <property type="match status" value="1"/>
</dbReference>
<dbReference type="GO" id="GO:0004674">
    <property type="term" value="F:protein serine/threonine kinase activity"/>
    <property type="evidence" value="ECO:0007669"/>
    <property type="project" value="UniProtKB-KW"/>
</dbReference>
<feature type="binding site" evidence="24">
    <location>
        <position position="394"/>
    </location>
    <ligand>
        <name>ATP</name>
        <dbReference type="ChEBI" id="CHEBI:30616"/>
    </ligand>
</feature>
<accession>A0A835F8S9</accession>
<dbReference type="Gene3D" id="1.10.510.10">
    <property type="entry name" value="Transferase(Phosphotransferase) domain 1"/>
    <property type="match status" value="1"/>
</dbReference>
<dbReference type="GO" id="GO:0005789">
    <property type="term" value="C:endoplasmic reticulum membrane"/>
    <property type="evidence" value="ECO:0007669"/>
    <property type="project" value="UniProtKB-SubCell"/>
</dbReference>
<dbReference type="Pfam" id="PF00560">
    <property type="entry name" value="LRR_1"/>
    <property type="match status" value="4"/>
</dbReference>
<comment type="function">
    <text evidence="21">Receptor kinase that detects X.oryzae pv. oryzae protein Ax21 to promote innate immunity. Following X.oryzae pv. oryzae protein Ax21 detection, undergoes cleavage, releasing the processed protein kinase Xa21 chain.</text>
</comment>
<keyword evidence="16 25" id="KW-0472">Membrane</keyword>
<evidence type="ECO:0000256" key="13">
    <source>
        <dbReference type="ARBA" id="ARBA00022777"/>
    </source>
</evidence>
<evidence type="ECO:0000256" key="1">
    <source>
        <dbReference type="ARBA" id="ARBA00004162"/>
    </source>
</evidence>